<dbReference type="PROSITE" id="PS00064">
    <property type="entry name" value="L_LDH"/>
    <property type="match status" value="1"/>
</dbReference>
<feature type="domain" description="Lactate/malate dehydrogenase C-terminal" evidence="11">
    <location>
        <begin position="153"/>
        <end position="316"/>
    </location>
</feature>
<feature type="binding site" evidence="7">
    <location>
        <position position="21"/>
    </location>
    <ligand>
        <name>NAD(+)</name>
        <dbReference type="ChEBI" id="CHEBI:57540"/>
    </ligand>
</feature>
<comment type="caution">
    <text evidence="12">The sequence shown here is derived from an EMBL/GenBank/DDBJ whole genome shotgun (WGS) entry which is preliminary data.</text>
</comment>
<feature type="binding site" evidence="7">
    <location>
        <begin position="87"/>
        <end position="88"/>
    </location>
    <ligand>
        <name>NAD(+)</name>
        <dbReference type="ChEBI" id="CHEBI:57540"/>
    </ligand>
</feature>
<comment type="caution">
    <text evidence="7">Lacks conserved residue(s) required for the propagation of feature annotation.</text>
</comment>
<sequence>MHAIPGPARPSKLSVIGAGGVGVAIAYAALIRGSADVVALHDLNAAKVEAEVLDLAHGTQFLASKHVEGGADPRVMEGSDVVVITAGAKQQPGEPRLALAARNADILKSVLPGIREHAPDAIVVLVTNPCDVLTVVAQREGGLDPARVLSSGTVLDSSRLRWRLSELVQVDPRSVHALMIGEHGDSEFPLWSRAKIGPMLVREWMEDDRVRFTGADLDRIADEVVHAAYRIIEGKGATSSAIGVSSARIVEAILRDERAVLPVSSILAGQHGLSGLALSLPTIVGRGGIERVLEVPMEEHELARLHASAETIAASVRSVMG</sequence>
<feature type="binding site" evidence="7">
    <location>
        <position position="109"/>
    </location>
    <ligand>
        <name>NAD(+)</name>
        <dbReference type="ChEBI" id="CHEBI:57540"/>
    </ligand>
</feature>
<keyword evidence="7" id="KW-0021">Allosteric enzyme</keyword>
<dbReference type="InterPro" id="IPR022383">
    <property type="entry name" value="Lactate/malate_DH_C"/>
</dbReference>
<keyword evidence="13" id="KW-1185">Reference proteome</keyword>
<feature type="active site" description="Proton acceptor" evidence="7 8">
    <location>
        <position position="183"/>
    </location>
</feature>
<dbReference type="InterPro" id="IPR001557">
    <property type="entry name" value="L-lactate/malate_DH"/>
</dbReference>
<dbReference type="GO" id="GO:0006096">
    <property type="term" value="P:glycolytic process"/>
    <property type="evidence" value="ECO:0007669"/>
    <property type="project" value="UniProtKB-UniRule"/>
</dbReference>
<evidence type="ECO:0000259" key="11">
    <source>
        <dbReference type="Pfam" id="PF02866"/>
    </source>
</evidence>
<dbReference type="GO" id="GO:0005737">
    <property type="term" value="C:cytoplasm"/>
    <property type="evidence" value="ECO:0007669"/>
    <property type="project" value="UniProtKB-SubCell"/>
</dbReference>
<feature type="modified residue" description="Phosphotyrosine" evidence="7">
    <location>
        <position position="229"/>
    </location>
</feature>
<feature type="domain" description="Lactate/malate dehydrogenase N-terminal" evidence="10">
    <location>
        <begin position="12"/>
        <end position="149"/>
    </location>
</feature>
<keyword evidence="5 7" id="KW-0520">NAD</keyword>
<feature type="binding site" evidence="7">
    <location>
        <position position="238"/>
    </location>
    <ligand>
        <name>substrate</name>
    </ligand>
</feature>
<dbReference type="Pfam" id="PF00056">
    <property type="entry name" value="Ldh_1_N"/>
    <property type="match status" value="1"/>
</dbReference>
<comment type="subunit">
    <text evidence="7">Homotetramer.</text>
</comment>
<protein>
    <recommendedName>
        <fullName evidence="3 7">L-lactate dehydrogenase</fullName>
        <shortName evidence="7">L-LDH</shortName>
        <ecNumber evidence="3 7">1.1.1.27</ecNumber>
    </recommendedName>
</protein>
<dbReference type="Pfam" id="PF02866">
    <property type="entry name" value="Ldh_1_C"/>
    <property type="match status" value="1"/>
</dbReference>
<comment type="pathway">
    <text evidence="1 7">Fermentation; pyruvate fermentation to lactate; (S)-lactate from pyruvate: step 1/1.</text>
</comment>
<dbReference type="SUPFAM" id="SSF51735">
    <property type="entry name" value="NAD(P)-binding Rossmann-fold domains"/>
    <property type="match status" value="1"/>
</dbReference>
<feature type="binding site" evidence="7">
    <location>
        <position position="47"/>
    </location>
    <ligand>
        <name>NAD(+)</name>
        <dbReference type="ChEBI" id="CHEBI:57540"/>
    </ligand>
</feature>
<comment type="subcellular location">
    <subcellularLocation>
        <location evidence="7">Cytoplasm</location>
    </subcellularLocation>
</comment>
<evidence type="ECO:0000256" key="6">
    <source>
        <dbReference type="ARBA" id="ARBA00049258"/>
    </source>
</evidence>
<gene>
    <name evidence="7" type="primary">ldh</name>
    <name evidence="12" type="ORF">EDD26_0279</name>
</gene>
<dbReference type="InterPro" id="IPR018177">
    <property type="entry name" value="L-lactate_DH_AS"/>
</dbReference>
<dbReference type="NCBIfam" id="TIGR01771">
    <property type="entry name" value="L-LDH-NAD"/>
    <property type="match status" value="1"/>
</dbReference>
<dbReference type="PRINTS" id="PR00086">
    <property type="entry name" value="LLDHDRGNASE"/>
</dbReference>
<comment type="activity regulation">
    <text evidence="7">Allosterically activated by fructose 1,6-bisphosphate (FBP).</text>
</comment>
<dbReference type="RefSeq" id="WP_123696079.1">
    <property type="nucleotide sequence ID" value="NZ_RKHJ01000001.1"/>
</dbReference>
<evidence type="ECO:0000256" key="5">
    <source>
        <dbReference type="ARBA" id="ARBA00023027"/>
    </source>
</evidence>
<accession>A0A3N2APE2</accession>
<dbReference type="OrthoDB" id="9802969at2"/>
<dbReference type="EC" id="1.1.1.27" evidence="3 7"/>
<feature type="binding site" evidence="7">
    <location>
        <position position="176"/>
    </location>
    <ligand>
        <name>beta-D-fructose 1,6-bisphosphate</name>
        <dbReference type="ChEBI" id="CHEBI:32966"/>
        <note>allosteric activator</note>
    </ligand>
</feature>
<keyword evidence="7" id="KW-0963">Cytoplasm</keyword>
<feature type="binding site" evidence="7">
    <location>
        <position position="151"/>
    </location>
    <ligand>
        <name>NAD(+)</name>
        <dbReference type="ChEBI" id="CHEBI:57540"/>
    </ligand>
</feature>
<dbReference type="PIRSF" id="PIRSF000102">
    <property type="entry name" value="Lac_mal_DH"/>
    <property type="match status" value="1"/>
</dbReference>
<dbReference type="HAMAP" id="MF_00488">
    <property type="entry name" value="Lactate_dehydrog"/>
    <property type="match status" value="1"/>
</dbReference>
<feature type="binding site" evidence="7">
    <location>
        <position position="96"/>
    </location>
    <ligand>
        <name>substrate</name>
    </ligand>
</feature>
<evidence type="ECO:0000256" key="7">
    <source>
        <dbReference type="HAMAP-Rule" id="MF_00488"/>
    </source>
</evidence>
<evidence type="ECO:0000256" key="2">
    <source>
        <dbReference type="ARBA" id="ARBA00006054"/>
    </source>
</evidence>
<evidence type="ECO:0000256" key="3">
    <source>
        <dbReference type="ARBA" id="ARBA00012967"/>
    </source>
</evidence>
<dbReference type="SUPFAM" id="SSF56327">
    <property type="entry name" value="LDH C-terminal domain-like"/>
    <property type="match status" value="1"/>
</dbReference>
<feature type="binding site" evidence="7">
    <location>
        <begin position="128"/>
        <end position="131"/>
    </location>
    <ligand>
        <name>substrate</name>
    </ligand>
</feature>
<feature type="binding site" evidence="9">
    <location>
        <position position="103"/>
    </location>
    <ligand>
        <name>NAD(+)</name>
        <dbReference type="ChEBI" id="CHEBI:57540"/>
    </ligand>
</feature>
<dbReference type="EMBL" id="RKHJ01000001">
    <property type="protein sequence ID" value="ROR64927.1"/>
    <property type="molecule type" value="Genomic_DNA"/>
</dbReference>
<organism evidence="12 13">
    <name type="scientific">Agrococcus jenensis</name>
    <dbReference type="NCBI Taxonomy" id="46353"/>
    <lineage>
        <taxon>Bacteria</taxon>
        <taxon>Bacillati</taxon>
        <taxon>Actinomycetota</taxon>
        <taxon>Actinomycetes</taxon>
        <taxon>Micrococcales</taxon>
        <taxon>Microbacteriaceae</taxon>
        <taxon>Agrococcus</taxon>
    </lineage>
</organism>
<dbReference type="UniPathway" id="UPA00554">
    <property type="reaction ID" value="UER00611"/>
</dbReference>
<feature type="binding site" evidence="7 9">
    <location>
        <position position="42"/>
    </location>
    <ligand>
        <name>NAD(+)</name>
        <dbReference type="ChEBI" id="CHEBI:57540"/>
    </ligand>
</feature>
<dbReference type="GO" id="GO:0004459">
    <property type="term" value="F:L-lactate dehydrogenase (NAD+) activity"/>
    <property type="evidence" value="ECO:0007669"/>
    <property type="project" value="UniProtKB-UniRule"/>
</dbReference>
<evidence type="ECO:0000259" key="10">
    <source>
        <dbReference type="Pfam" id="PF00056"/>
    </source>
</evidence>
<evidence type="ECO:0000313" key="13">
    <source>
        <dbReference type="Proteomes" id="UP000275456"/>
    </source>
</evidence>
<feature type="binding site" evidence="7">
    <location>
        <position position="90"/>
    </location>
    <ligand>
        <name>substrate</name>
    </ligand>
</feature>
<dbReference type="InterPro" id="IPR001236">
    <property type="entry name" value="Lactate/malate_DH_N"/>
</dbReference>
<evidence type="ECO:0000256" key="4">
    <source>
        <dbReference type="ARBA" id="ARBA00023002"/>
    </source>
</evidence>
<proteinExistence type="inferred from homology"/>
<evidence type="ECO:0000313" key="12">
    <source>
        <dbReference type="EMBL" id="ROR64927.1"/>
    </source>
</evidence>
<dbReference type="Proteomes" id="UP000275456">
    <property type="component" value="Unassembled WGS sequence"/>
</dbReference>
<dbReference type="AlphaFoldDB" id="A0A3N2APE2"/>
<feature type="binding site" evidence="7 9">
    <location>
        <begin position="126"/>
        <end position="128"/>
    </location>
    <ligand>
        <name>NAD(+)</name>
        <dbReference type="ChEBI" id="CHEBI:57540"/>
    </ligand>
</feature>
<dbReference type="InterPro" id="IPR036291">
    <property type="entry name" value="NAD(P)-bd_dom_sf"/>
</dbReference>
<evidence type="ECO:0000256" key="1">
    <source>
        <dbReference type="ARBA" id="ARBA00004843"/>
    </source>
</evidence>
<dbReference type="PANTHER" id="PTHR43128:SF16">
    <property type="entry name" value="L-LACTATE DEHYDROGENASE"/>
    <property type="match status" value="1"/>
</dbReference>
<dbReference type="PANTHER" id="PTHR43128">
    <property type="entry name" value="L-2-HYDROXYCARBOXYLATE DEHYDROGENASE (NAD(P)(+))"/>
    <property type="match status" value="1"/>
</dbReference>
<dbReference type="GO" id="GO:0006089">
    <property type="term" value="P:lactate metabolic process"/>
    <property type="evidence" value="ECO:0007669"/>
    <property type="project" value="TreeGrafter"/>
</dbReference>
<evidence type="ECO:0000256" key="8">
    <source>
        <dbReference type="PIRSR" id="PIRSR000102-1"/>
    </source>
</evidence>
<dbReference type="InterPro" id="IPR015955">
    <property type="entry name" value="Lactate_DH/Glyco_Ohase_4_C"/>
</dbReference>
<evidence type="ECO:0000256" key="9">
    <source>
        <dbReference type="PIRSR" id="PIRSR000102-3"/>
    </source>
</evidence>
<name>A0A3N2APE2_9MICO</name>
<feature type="binding site" evidence="7">
    <location>
        <begin position="156"/>
        <end position="159"/>
    </location>
    <ligand>
        <name>substrate</name>
    </ligand>
</feature>
<keyword evidence="4 7" id="KW-0560">Oxidoreductase</keyword>
<feature type="binding site" evidence="7">
    <location>
        <position position="161"/>
    </location>
    <ligand>
        <name>beta-D-fructose 1,6-bisphosphate</name>
        <dbReference type="ChEBI" id="CHEBI:32966"/>
        <note>allosteric activator</note>
    </ligand>
</feature>
<feature type="binding site" evidence="9">
    <location>
        <begin position="17"/>
        <end position="22"/>
    </location>
    <ligand>
        <name>NAD(+)</name>
        <dbReference type="ChEBI" id="CHEBI:57540"/>
    </ligand>
</feature>
<reference evidence="12 13" key="1">
    <citation type="submission" date="2018-11" db="EMBL/GenBank/DDBJ databases">
        <title>Sequencing the genomes of 1000 actinobacteria strains.</title>
        <authorList>
            <person name="Klenk H.-P."/>
        </authorList>
    </citation>
    <scope>NUCLEOTIDE SEQUENCE [LARGE SCALE GENOMIC DNA]</scope>
    <source>
        <strain evidence="12 13">DSM 9580</strain>
    </source>
</reference>
<comment type="catalytic activity">
    <reaction evidence="6 7">
        <text>(S)-lactate + NAD(+) = pyruvate + NADH + H(+)</text>
        <dbReference type="Rhea" id="RHEA:23444"/>
        <dbReference type="ChEBI" id="CHEBI:15361"/>
        <dbReference type="ChEBI" id="CHEBI:15378"/>
        <dbReference type="ChEBI" id="CHEBI:16651"/>
        <dbReference type="ChEBI" id="CHEBI:57540"/>
        <dbReference type="ChEBI" id="CHEBI:57945"/>
        <dbReference type="EC" id="1.1.1.27"/>
    </reaction>
</comment>
<comment type="similarity">
    <text evidence="2 7">Belongs to the LDH/MDH superfamily. LDH family.</text>
</comment>
<dbReference type="Gene3D" id="3.90.110.10">
    <property type="entry name" value="Lactate dehydrogenase/glycoside hydrolase, family 4, C-terminal"/>
    <property type="match status" value="1"/>
</dbReference>
<dbReference type="Gene3D" id="3.40.50.720">
    <property type="entry name" value="NAD(P)-binding Rossmann-like Domain"/>
    <property type="match status" value="1"/>
</dbReference>
<comment type="function">
    <text evidence="7">Catalyzes the conversion of lactate to pyruvate.</text>
</comment>
<dbReference type="InterPro" id="IPR011304">
    <property type="entry name" value="L-lactate_DH"/>
</dbReference>
<keyword evidence="7" id="KW-0597">Phosphoprotein</keyword>